<gene>
    <name evidence="2" type="ORF">QE152_g37509</name>
</gene>
<feature type="region of interest" description="Disordered" evidence="1">
    <location>
        <begin position="36"/>
        <end position="151"/>
    </location>
</feature>
<proteinExistence type="predicted"/>
<feature type="compositionally biased region" description="Basic and acidic residues" evidence="1">
    <location>
        <begin position="127"/>
        <end position="137"/>
    </location>
</feature>
<evidence type="ECO:0000313" key="2">
    <source>
        <dbReference type="EMBL" id="KAK9686007.1"/>
    </source>
</evidence>
<organism evidence="2 3">
    <name type="scientific">Popillia japonica</name>
    <name type="common">Japanese beetle</name>
    <dbReference type="NCBI Taxonomy" id="7064"/>
    <lineage>
        <taxon>Eukaryota</taxon>
        <taxon>Metazoa</taxon>
        <taxon>Ecdysozoa</taxon>
        <taxon>Arthropoda</taxon>
        <taxon>Hexapoda</taxon>
        <taxon>Insecta</taxon>
        <taxon>Pterygota</taxon>
        <taxon>Neoptera</taxon>
        <taxon>Endopterygota</taxon>
        <taxon>Coleoptera</taxon>
        <taxon>Polyphaga</taxon>
        <taxon>Scarabaeiformia</taxon>
        <taxon>Scarabaeidae</taxon>
        <taxon>Rutelinae</taxon>
        <taxon>Popillia</taxon>
    </lineage>
</organism>
<name>A0AAW1I9N2_POPJA</name>
<evidence type="ECO:0000313" key="3">
    <source>
        <dbReference type="Proteomes" id="UP001458880"/>
    </source>
</evidence>
<dbReference type="AlphaFoldDB" id="A0AAW1I9N2"/>
<sequence>MALLQCLTLKNGSVTSLFSCLCPNGTSHCDTSEFGWQRVPPEHRGLHGHRRRNNETRRREIDADLPPTSGSEGEPDGEEWTESKARKRGGLKEKSCVWRRVTRVSNHRKATSYQSVKPPKAGSQSKAQDEAANDGRHANSSKAGTSRSSPM</sequence>
<keyword evidence="3" id="KW-1185">Reference proteome</keyword>
<feature type="compositionally biased region" description="Polar residues" evidence="1">
    <location>
        <begin position="138"/>
        <end position="151"/>
    </location>
</feature>
<protein>
    <submittedName>
        <fullName evidence="2">Uncharacterized protein</fullName>
    </submittedName>
</protein>
<feature type="compositionally biased region" description="Basic residues" evidence="1">
    <location>
        <begin position="100"/>
        <end position="110"/>
    </location>
</feature>
<accession>A0AAW1I9N2</accession>
<comment type="caution">
    <text evidence="2">The sequence shown here is derived from an EMBL/GenBank/DDBJ whole genome shotgun (WGS) entry which is preliminary data.</text>
</comment>
<evidence type="ECO:0000256" key="1">
    <source>
        <dbReference type="SAM" id="MobiDB-lite"/>
    </source>
</evidence>
<feature type="compositionally biased region" description="Basic and acidic residues" evidence="1">
    <location>
        <begin position="53"/>
        <end position="62"/>
    </location>
</feature>
<reference evidence="2 3" key="1">
    <citation type="journal article" date="2024" name="BMC Genomics">
        <title>De novo assembly and annotation of Popillia japonica's genome with initial clues to its potential as an invasive pest.</title>
        <authorList>
            <person name="Cucini C."/>
            <person name="Boschi S."/>
            <person name="Funari R."/>
            <person name="Cardaioli E."/>
            <person name="Iannotti N."/>
            <person name="Marturano G."/>
            <person name="Paoli F."/>
            <person name="Bruttini M."/>
            <person name="Carapelli A."/>
            <person name="Frati F."/>
            <person name="Nardi F."/>
        </authorList>
    </citation>
    <scope>NUCLEOTIDE SEQUENCE [LARGE SCALE GENOMIC DNA]</scope>
    <source>
        <strain evidence="2">DMR45628</strain>
    </source>
</reference>
<dbReference type="EMBL" id="JASPKY010000734">
    <property type="protein sequence ID" value="KAK9686007.1"/>
    <property type="molecule type" value="Genomic_DNA"/>
</dbReference>
<dbReference type="Proteomes" id="UP001458880">
    <property type="component" value="Unassembled WGS sequence"/>
</dbReference>